<dbReference type="PANTHER" id="PTHR24291">
    <property type="entry name" value="CYTOCHROME P450 FAMILY 4"/>
    <property type="match status" value="1"/>
</dbReference>
<dbReference type="Proteomes" id="UP001597375">
    <property type="component" value="Unassembled WGS sequence"/>
</dbReference>
<dbReference type="Pfam" id="PF00067">
    <property type="entry name" value="p450"/>
    <property type="match status" value="1"/>
</dbReference>
<sequence>MNSFDGFNGNLKTPPKYRHQWKLLGNPAVFLEQLIGEYGDFVHYRGLISFYLINHPVLVSDVLKNTHRSYDKHTKIYDHFRNIFGNGLVTAEGEDWKTKRKLMQPMFAPGAIKGFFGIMVEEAEKTLDIFDILSEKKQVFDFAHEMADLTLGIAGRSFFSDDFGDSSEKIRGWTEAINRYCAKPPLPILSNPRFPTPTNLRVRRVLRDFSECVERLIDERQSIPAKNDLLAILMNSQISGGPDPLSRMEICEEVLGMIIAGHETSATALTWLWYELHHHPDIEKALLKEIESVVGDAELQMHHLPELKLSSNVIRETMRLHPPFWFENRNTMEDITLGNTFIPKGSMIVFSRYSLQRHVEFWENPHDFDPSRFDPGNCSNPGIDSAFIPFGGGPRICIGRHFAMMELQVIFVTILRKYRVELDASNRHLMTAKLTMAPTHGMRVKLVPRHR</sequence>
<accession>A0ABW5DDN3</accession>
<keyword evidence="9" id="KW-1185">Reference proteome</keyword>
<reference evidence="9" key="1">
    <citation type="journal article" date="2019" name="Int. J. Syst. Evol. Microbiol.">
        <title>The Global Catalogue of Microorganisms (GCM) 10K type strain sequencing project: providing services to taxonomists for standard genome sequencing and annotation.</title>
        <authorList>
            <consortium name="The Broad Institute Genomics Platform"/>
            <consortium name="The Broad Institute Genome Sequencing Center for Infectious Disease"/>
            <person name="Wu L."/>
            <person name="Ma J."/>
        </authorList>
    </citation>
    <scope>NUCLEOTIDE SEQUENCE [LARGE SCALE GENOMIC DNA]</scope>
    <source>
        <strain evidence="9">CGMCC 4.7106</strain>
    </source>
</reference>
<dbReference type="PRINTS" id="PR00463">
    <property type="entry name" value="EP450I"/>
</dbReference>
<evidence type="ECO:0000313" key="8">
    <source>
        <dbReference type="EMBL" id="MFD2257751.1"/>
    </source>
</evidence>
<dbReference type="InterPro" id="IPR036396">
    <property type="entry name" value="Cyt_P450_sf"/>
</dbReference>
<keyword evidence="6 7" id="KW-0503">Monooxygenase</keyword>
<organism evidence="8 9">
    <name type="scientific">Luteolibacter algae</name>
    <dbReference type="NCBI Taxonomy" id="454151"/>
    <lineage>
        <taxon>Bacteria</taxon>
        <taxon>Pseudomonadati</taxon>
        <taxon>Verrucomicrobiota</taxon>
        <taxon>Verrucomicrobiia</taxon>
        <taxon>Verrucomicrobiales</taxon>
        <taxon>Verrucomicrobiaceae</taxon>
        <taxon>Luteolibacter</taxon>
    </lineage>
</organism>
<keyword evidence="5 7" id="KW-0408">Iron</keyword>
<keyword evidence="4 7" id="KW-0560">Oxidoreductase</keyword>
<dbReference type="SUPFAM" id="SSF48264">
    <property type="entry name" value="Cytochrome P450"/>
    <property type="match status" value="1"/>
</dbReference>
<dbReference type="InterPro" id="IPR050196">
    <property type="entry name" value="Cytochrome_P450_Monoox"/>
</dbReference>
<evidence type="ECO:0000313" key="9">
    <source>
        <dbReference type="Proteomes" id="UP001597375"/>
    </source>
</evidence>
<dbReference type="PROSITE" id="PS00086">
    <property type="entry name" value="CYTOCHROME_P450"/>
    <property type="match status" value="1"/>
</dbReference>
<evidence type="ECO:0000256" key="7">
    <source>
        <dbReference type="RuleBase" id="RU000461"/>
    </source>
</evidence>
<evidence type="ECO:0000256" key="3">
    <source>
        <dbReference type="ARBA" id="ARBA00022723"/>
    </source>
</evidence>
<evidence type="ECO:0000256" key="5">
    <source>
        <dbReference type="ARBA" id="ARBA00023004"/>
    </source>
</evidence>
<comment type="caution">
    <text evidence="8">The sequence shown here is derived from an EMBL/GenBank/DDBJ whole genome shotgun (WGS) entry which is preliminary data.</text>
</comment>
<dbReference type="RefSeq" id="WP_386821103.1">
    <property type="nucleotide sequence ID" value="NZ_JBHUIT010000031.1"/>
</dbReference>
<evidence type="ECO:0000256" key="2">
    <source>
        <dbReference type="ARBA" id="ARBA00022617"/>
    </source>
</evidence>
<protein>
    <submittedName>
        <fullName evidence="8">Cytochrome P450</fullName>
    </submittedName>
</protein>
<proteinExistence type="inferred from homology"/>
<dbReference type="InterPro" id="IPR001128">
    <property type="entry name" value="Cyt_P450"/>
</dbReference>
<dbReference type="PANTHER" id="PTHR24291:SF50">
    <property type="entry name" value="BIFUNCTIONAL ALBAFLAVENONE MONOOXYGENASE_TERPENE SYNTHASE"/>
    <property type="match status" value="1"/>
</dbReference>
<dbReference type="PRINTS" id="PR00385">
    <property type="entry name" value="P450"/>
</dbReference>
<evidence type="ECO:0000256" key="6">
    <source>
        <dbReference type="ARBA" id="ARBA00023033"/>
    </source>
</evidence>
<keyword evidence="3 7" id="KW-0479">Metal-binding</keyword>
<dbReference type="InterPro" id="IPR017972">
    <property type="entry name" value="Cyt_P450_CS"/>
</dbReference>
<name>A0ABW5DDN3_9BACT</name>
<evidence type="ECO:0000256" key="4">
    <source>
        <dbReference type="ARBA" id="ARBA00023002"/>
    </source>
</evidence>
<comment type="similarity">
    <text evidence="1 7">Belongs to the cytochrome P450 family.</text>
</comment>
<dbReference type="EMBL" id="JBHUIT010000031">
    <property type="protein sequence ID" value="MFD2257751.1"/>
    <property type="molecule type" value="Genomic_DNA"/>
</dbReference>
<evidence type="ECO:0000256" key="1">
    <source>
        <dbReference type="ARBA" id="ARBA00010617"/>
    </source>
</evidence>
<dbReference type="Gene3D" id="1.10.630.10">
    <property type="entry name" value="Cytochrome P450"/>
    <property type="match status" value="1"/>
</dbReference>
<dbReference type="InterPro" id="IPR002401">
    <property type="entry name" value="Cyt_P450_E_grp-I"/>
</dbReference>
<gene>
    <name evidence="8" type="ORF">ACFSSA_13805</name>
</gene>
<keyword evidence="2 7" id="KW-0349">Heme</keyword>